<organism evidence="2 3">
    <name type="scientific">Desulfuribacillus stibiiarsenatis</name>
    <dbReference type="NCBI Taxonomy" id="1390249"/>
    <lineage>
        <taxon>Bacteria</taxon>
        <taxon>Bacillati</taxon>
        <taxon>Bacillota</taxon>
        <taxon>Desulfuribacillia</taxon>
        <taxon>Desulfuribacillales</taxon>
        <taxon>Desulfuribacillaceae</taxon>
        <taxon>Desulfuribacillus</taxon>
    </lineage>
</organism>
<proteinExistence type="predicted"/>
<gene>
    <name evidence="2" type="ORF">BHU72_11780</name>
</gene>
<dbReference type="Proteomes" id="UP000095255">
    <property type="component" value="Unassembled WGS sequence"/>
</dbReference>
<sequence>MYKTTHLEDWIYKKYNWLKIVSPEDINPVRICREFSIFLNYKELPSHSLEQVRFRSITIDSRLSKEQQHEEFFHELCHLLRHCGKHYMLPKAFLELQENQANTFAMYATLPYYMLQHYDLNEYDIVPFLSENFTVTESLVVKRLEQIKNRILLYKESKELNGHENSLICSSID</sequence>
<dbReference type="OrthoDB" id="2417909at2"/>
<evidence type="ECO:0000313" key="2">
    <source>
        <dbReference type="EMBL" id="OEH86210.1"/>
    </source>
</evidence>
<feature type="domain" description="IrrE N-terminal-like" evidence="1">
    <location>
        <begin position="32"/>
        <end position="145"/>
    </location>
</feature>
<evidence type="ECO:0000313" key="3">
    <source>
        <dbReference type="Proteomes" id="UP000095255"/>
    </source>
</evidence>
<dbReference type="InterPro" id="IPR010359">
    <property type="entry name" value="IrrE_HExxH"/>
</dbReference>
<dbReference type="RefSeq" id="WP_069701438.1">
    <property type="nucleotide sequence ID" value="NZ_MJAT01000006.1"/>
</dbReference>
<dbReference type="EMBL" id="MJAT01000006">
    <property type="protein sequence ID" value="OEH86210.1"/>
    <property type="molecule type" value="Genomic_DNA"/>
</dbReference>
<dbReference type="AlphaFoldDB" id="A0A1E5L7T2"/>
<name>A0A1E5L7T2_9FIRM</name>
<keyword evidence="3" id="KW-1185">Reference proteome</keyword>
<dbReference type="Pfam" id="PF06114">
    <property type="entry name" value="Peptidase_M78"/>
    <property type="match status" value="1"/>
</dbReference>
<evidence type="ECO:0000259" key="1">
    <source>
        <dbReference type="Pfam" id="PF06114"/>
    </source>
</evidence>
<comment type="caution">
    <text evidence="2">The sequence shown here is derived from an EMBL/GenBank/DDBJ whole genome shotgun (WGS) entry which is preliminary data.</text>
</comment>
<reference evidence="2 3" key="1">
    <citation type="submission" date="2016-09" db="EMBL/GenBank/DDBJ databases">
        <title>Desulfuribacillus arsenicus sp. nov., an obligately anaerobic, dissimilatory arsenic- and antimonate-reducing bacterium isolated from anoxic sediments.</title>
        <authorList>
            <person name="Abin C.A."/>
            <person name="Hollibaugh J.T."/>
        </authorList>
    </citation>
    <scope>NUCLEOTIDE SEQUENCE [LARGE SCALE GENOMIC DNA]</scope>
    <source>
        <strain evidence="2 3">MLFW-2</strain>
    </source>
</reference>
<protein>
    <recommendedName>
        <fullName evidence="1">IrrE N-terminal-like domain-containing protein</fullName>
    </recommendedName>
</protein>
<dbReference type="STRING" id="1390249.BHU72_11780"/>
<accession>A0A1E5L7T2</accession>